<evidence type="ECO:0000259" key="2">
    <source>
        <dbReference type="Pfam" id="PF13360"/>
    </source>
</evidence>
<feature type="transmembrane region" description="Helical" evidence="1">
    <location>
        <begin position="77"/>
        <end position="101"/>
    </location>
</feature>
<evidence type="ECO:0000256" key="1">
    <source>
        <dbReference type="SAM" id="Phobius"/>
    </source>
</evidence>
<dbReference type="RefSeq" id="WP_269893672.1">
    <property type="nucleotide sequence ID" value="NZ_JAPZPY010000003.1"/>
</dbReference>
<dbReference type="InterPro" id="IPR002372">
    <property type="entry name" value="PQQ_rpt_dom"/>
</dbReference>
<keyword evidence="1" id="KW-0472">Membrane</keyword>
<dbReference type="EMBL" id="JAPZPY010000003">
    <property type="protein sequence ID" value="MCZ8378906.1"/>
    <property type="molecule type" value="Genomic_DNA"/>
</dbReference>
<reference evidence="3" key="1">
    <citation type="submission" date="2022-12" db="EMBL/GenBank/DDBJ databases">
        <authorList>
            <person name="Deng Y."/>
            <person name="Zhang Y.-Q."/>
        </authorList>
    </citation>
    <scope>NUCLEOTIDE SEQUENCE</scope>
    <source>
        <strain evidence="3">CPCC 205372</strain>
    </source>
</reference>
<keyword evidence="4" id="KW-1185">Reference proteome</keyword>
<keyword evidence="1" id="KW-1133">Transmembrane helix</keyword>
<feature type="transmembrane region" description="Helical" evidence="1">
    <location>
        <begin position="151"/>
        <end position="171"/>
    </location>
</feature>
<dbReference type="Proteomes" id="UP001142153">
    <property type="component" value="Unassembled WGS sequence"/>
</dbReference>
<feature type="transmembrane region" description="Helical" evidence="1">
    <location>
        <begin position="121"/>
        <end position="139"/>
    </location>
</feature>
<sequence>MEPVARRIRLGCAAVATGVAVVALVGAVLFCVWALLAPKAPGPSLLLIPVFTVLVVAVGLVVAVYDDLVRTADEPSSGGLTTFLTAMAIISLIVVGLVSLFGEVDDIRSTWRATLQAPVVLSAWGLAVAGCVAALLASLLTPGGVRPRRPLLGSGAVIGLVAVLVCGVAAVRSGDDGRNIDATVAGDAAVPAVPATLGERRFTVETSATLELDFDDPPEALAAGGTGFVILEARGVRAYDSEANERWHYLRTGSPEITSSAMRVYDGGRTVMVRFVGRSPEDVNYVVAFDAVSGEVLWQADDARGKYSFDGIFEFRERIPFLLAEDGEDRWTRIDTRTGESMWSIDLPRDCQRPAAVAGERLVYVATCLDGADAVYTLVSIDAATGKPALTKEIDRFPFRSDETERVYALDPQLFPASDEVVVLTSGARGVPIRYHKVDVRTGAVANTPLPQSFDGDPRGDVLTYEPQRKVFNLRSGADLAVRCEVPADFPIGAVAWLGETFVVQDDGGLAAFARTDCARRAERPEEDGEFIYVVPAPGVTLAVRRLGDDRMVVEGYGS</sequence>
<dbReference type="Gene3D" id="2.130.10.10">
    <property type="entry name" value="YVTN repeat-like/Quinoprotein amine dehydrogenase"/>
    <property type="match status" value="1"/>
</dbReference>
<feature type="transmembrane region" description="Helical" evidence="1">
    <location>
        <begin position="42"/>
        <end position="65"/>
    </location>
</feature>
<feature type="domain" description="Pyrrolo-quinoline quinone repeat" evidence="2">
    <location>
        <begin position="285"/>
        <end position="444"/>
    </location>
</feature>
<evidence type="ECO:0000313" key="4">
    <source>
        <dbReference type="Proteomes" id="UP001142153"/>
    </source>
</evidence>
<name>A0ABT4PR09_9MYCO</name>
<dbReference type="SUPFAM" id="SSF50998">
    <property type="entry name" value="Quinoprotein alcohol dehydrogenase-like"/>
    <property type="match status" value="1"/>
</dbReference>
<organism evidence="3 4">
    <name type="scientific">Mycobacterium hippophais</name>
    <dbReference type="NCBI Taxonomy" id="3016340"/>
    <lineage>
        <taxon>Bacteria</taxon>
        <taxon>Bacillati</taxon>
        <taxon>Actinomycetota</taxon>
        <taxon>Actinomycetes</taxon>
        <taxon>Mycobacteriales</taxon>
        <taxon>Mycobacteriaceae</taxon>
        <taxon>Mycobacterium</taxon>
    </lineage>
</organism>
<feature type="transmembrane region" description="Helical" evidence="1">
    <location>
        <begin position="12"/>
        <end position="36"/>
    </location>
</feature>
<keyword evidence="1" id="KW-0812">Transmembrane</keyword>
<dbReference type="InterPro" id="IPR011047">
    <property type="entry name" value="Quinoprotein_ADH-like_sf"/>
</dbReference>
<dbReference type="Pfam" id="PF13360">
    <property type="entry name" value="PQQ_2"/>
    <property type="match status" value="1"/>
</dbReference>
<comment type="caution">
    <text evidence="3">The sequence shown here is derived from an EMBL/GenBank/DDBJ whole genome shotgun (WGS) entry which is preliminary data.</text>
</comment>
<evidence type="ECO:0000313" key="3">
    <source>
        <dbReference type="EMBL" id="MCZ8378906.1"/>
    </source>
</evidence>
<protein>
    <submittedName>
        <fullName evidence="3">PQQ-binding-like beta-propeller repeat protein</fullName>
    </submittedName>
</protein>
<dbReference type="InterPro" id="IPR015943">
    <property type="entry name" value="WD40/YVTN_repeat-like_dom_sf"/>
</dbReference>
<gene>
    <name evidence="3" type="ORF">O6P37_08550</name>
</gene>
<proteinExistence type="predicted"/>
<accession>A0ABT4PR09</accession>